<dbReference type="InterPro" id="IPR018077">
    <property type="entry name" value="Glyco_hydro_fam25_subgr"/>
</dbReference>
<dbReference type="GO" id="GO:0016052">
    <property type="term" value="P:carbohydrate catabolic process"/>
    <property type="evidence" value="ECO:0007669"/>
    <property type="project" value="TreeGrafter"/>
</dbReference>
<evidence type="ECO:0000256" key="4">
    <source>
        <dbReference type="RuleBase" id="RU361176"/>
    </source>
</evidence>
<organism evidence="5 6">
    <name type="scientific">Paenibacillus taihuensis</name>
    <dbReference type="NCBI Taxonomy" id="1156355"/>
    <lineage>
        <taxon>Bacteria</taxon>
        <taxon>Bacillati</taxon>
        <taxon>Bacillota</taxon>
        <taxon>Bacilli</taxon>
        <taxon>Bacillales</taxon>
        <taxon>Paenibacillaceae</taxon>
        <taxon>Paenibacillus</taxon>
    </lineage>
</organism>
<dbReference type="OrthoDB" id="9802228at2"/>
<dbReference type="PROSITE" id="PS51904">
    <property type="entry name" value="GLYCOSYL_HYDROL_F25_2"/>
    <property type="match status" value="1"/>
</dbReference>
<dbReference type="EC" id="3.2.1.17" evidence="4"/>
<dbReference type="GO" id="GO:0009253">
    <property type="term" value="P:peptidoglycan catabolic process"/>
    <property type="evidence" value="ECO:0007669"/>
    <property type="project" value="InterPro"/>
</dbReference>
<dbReference type="Gene3D" id="3.20.20.80">
    <property type="entry name" value="Glycosidases"/>
    <property type="match status" value="1"/>
</dbReference>
<dbReference type="PANTHER" id="PTHR34135">
    <property type="entry name" value="LYSOZYME"/>
    <property type="match status" value="1"/>
</dbReference>
<reference evidence="5 6" key="1">
    <citation type="submission" date="2018-08" db="EMBL/GenBank/DDBJ databases">
        <title>Genomic Encyclopedia of Type Strains, Phase III (KMG-III): the genomes of soil and plant-associated and newly described type strains.</title>
        <authorList>
            <person name="Whitman W."/>
        </authorList>
    </citation>
    <scope>NUCLEOTIDE SEQUENCE [LARGE SCALE GENOMIC DNA]</scope>
    <source>
        <strain evidence="5 6">CGMCC 1.10966</strain>
    </source>
</reference>
<dbReference type="GO" id="GO:0003796">
    <property type="term" value="F:lysozyme activity"/>
    <property type="evidence" value="ECO:0007669"/>
    <property type="project" value="UniProtKB-EC"/>
</dbReference>
<protein>
    <recommendedName>
        <fullName evidence="4">Lysozyme</fullName>
        <ecNumber evidence="4">3.2.1.17</ecNumber>
    </recommendedName>
</protein>
<keyword evidence="2 4" id="KW-0378">Hydrolase</keyword>
<dbReference type="SUPFAM" id="SSF51445">
    <property type="entry name" value="(Trans)glycosidases"/>
    <property type="match status" value="1"/>
</dbReference>
<dbReference type="EMBL" id="QTTN01000037">
    <property type="protein sequence ID" value="REE68671.1"/>
    <property type="molecule type" value="Genomic_DNA"/>
</dbReference>
<dbReference type="CDD" id="cd00599">
    <property type="entry name" value="GH25_muramidase"/>
    <property type="match status" value="1"/>
</dbReference>
<proteinExistence type="inferred from homology"/>
<dbReference type="SMART" id="SM00641">
    <property type="entry name" value="Glyco_25"/>
    <property type="match status" value="1"/>
</dbReference>
<accession>A0A3D9QVG3</accession>
<dbReference type="PANTHER" id="PTHR34135:SF2">
    <property type="entry name" value="LYSOZYME"/>
    <property type="match status" value="1"/>
</dbReference>
<evidence type="ECO:0000256" key="3">
    <source>
        <dbReference type="ARBA" id="ARBA00023295"/>
    </source>
</evidence>
<evidence type="ECO:0000313" key="5">
    <source>
        <dbReference type="EMBL" id="REE68671.1"/>
    </source>
</evidence>
<keyword evidence="3 4" id="KW-0326">Glycosidase</keyword>
<comment type="catalytic activity">
    <reaction evidence="4">
        <text>Hydrolysis of (1-&gt;4)-beta-linkages between N-acetylmuramic acid and N-acetyl-D-glucosamine residues in a peptidoglycan and between N-acetyl-D-glucosamine residues in chitodextrins.</text>
        <dbReference type="EC" id="3.2.1.17"/>
    </reaction>
</comment>
<comment type="similarity">
    <text evidence="1 4">Belongs to the glycosyl hydrolase 25 family.</text>
</comment>
<sequence length="309" mass="33894">MQALSPSNVKVIDVSHHQGVIDWAKVRADGVLGVFIKASEGTSFVDDRFTANVSGAVAAGIKVGFYHYTHPESNSAKAEAAHFASVISGVKSDFPHVLDVEGDAGQVPVDRLTQWCVDWLHEVERLTKHSTMLYTGAYFARDNLTQPLGQWPLWIAHYGATEPLHNDTWDEWAVFQYSDHAKVDGIGGDVDMNAMEEAFWNKYANANVPKPLSPEDTVKVVVNDKLAAFARIIGTSTFAPLRQLGDSLGIPVAWDSATSTPYFDGKPVTNYQILDGRTYIGVRTAGEMLGAHTISWDGANQKVYIYYAS</sequence>
<evidence type="ECO:0000313" key="6">
    <source>
        <dbReference type="Proteomes" id="UP000256304"/>
    </source>
</evidence>
<dbReference type="AlphaFoldDB" id="A0A3D9QVG3"/>
<dbReference type="Proteomes" id="UP000256304">
    <property type="component" value="Unassembled WGS sequence"/>
</dbReference>
<gene>
    <name evidence="5" type="ORF">A8990_1375</name>
</gene>
<dbReference type="InterPro" id="IPR017853">
    <property type="entry name" value="GH"/>
</dbReference>
<dbReference type="GO" id="GO:0016998">
    <property type="term" value="P:cell wall macromolecule catabolic process"/>
    <property type="evidence" value="ECO:0007669"/>
    <property type="project" value="InterPro"/>
</dbReference>
<dbReference type="RefSeq" id="WP_116191570.1">
    <property type="nucleotide sequence ID" value="NZ_QTTN01000037.1"/>
</dbReference>
<comment type="caution">
    <text evidence="5">The sequence shown here is derived from an EMBL/GenBank/DDBJ whole genome shotgun (WGS) entry which is preliminary data.</text>
</comment>
<dbReference type="InterPro" id="IPR008270">
    <property type="entry name" value="Glyco_hydro_25_AS"/>
</dbReference>
<evidence type="ECO:0000256" key="2">
    <source>
        <dbReference type="ARBA" id="ARBA00022801"/>
    </source>
</evidence>
<name>A0A3D9QVG3_9BACL</name>
<dbReference type="Pfam" id="PF01183">
    <property type="entry name" value="Glyco_hydro_25"/>
    <property type="match status" value="1"/>
</dbReference>
<evidence type="ECO:0000256" key="1">
    <source>
        <dbReference type="ARBA" id="ARBA00010646"/>
    </source>
</evidence>
<keyword evidence="6" id="KW-1185">Reference proteome</keyword>
<dbReference type="InterPro" id="IPR002053">
    <property type="entry name" value="Glyco_hydro_25"/>
</dbReference>
<dbReference type="PROSITE" id="PS00953">
    <property type="entry name" value="GLYCOSYL_HYDROL_F25_1"/>
    <property type="match status" value="1"/>
</dbReference>